<accession>A0A939HHP3</accession>
<dbReference type="EMBL" id="JAFNLL010000017">
    <property type="protein sequence ID" value="MBO1268061.1"/>
    <property type="molecule type" value="Genomic_DNA"/>
</dbReference>
<protein>
    <submittedName>
        <fullName evidence="1">Uncharacterized protein</fullName>
    </submittedName>
</protein>
<evidence type="ECO:0000313" key="2">
    <source>
        <dbReference type="Proteomes" id="UP000664164"/>
    </source>
</evidence>
<dbReference type="AlphaFoldDB" id="A0A939HHP3"/>
<dbReference type="Proteomes" id="UP000664164">
    <property type="component" value="Unassembled WGS sequence"/>
</dbReference>
<comment type="caution">
    <text evidence="1">The sequence shown here is derived from an EMBL/GenBank/DDBJ whole genome shotgun (WGS) entry which is preliminary data.</text>
</comment>
<gene>
    <name evidence="1" type="ORF">J1902_08760</name>
</gene>
<keyword evidence="2" id="KW-1185">Reference proteome</keyword>
<evidence type="ECO:0000313" key="1">
    <source>
        <dbReference type="EMBL" id="MBO1268061.1"/>
    </source>
</evidence>
<reference evidence="1" key="1">
    <citation type="submission" date="2021-03" db="EMBL/GenBank/DDBJ databases">
        <title>A new species, PO-11, isolated from a karst cave deposit.</title>
        <authorList>
            <person name="Zhaoxiaoyong W."/>
        </authorList>
    </citation>
    <scope>NUCLEOTIDE SEQUENCE</scope>
    <source>
        <strain evidence="1">PO-11</strain>
    </source>
</reference>
<proteinExistence type="predicted"/>
<name>A0A939HHP3_9MICC</name>
<organism evidence="1 2">
    <name type="scientific">Arthrobacter cavernae</name>
    <dbReference type="NCBI Taxonomy" id="2817681"/>
    <lineage>
        <taxon>Bacteria</taxon>
        <taxon>Bacillati</taxon>
        <taxon>Actinomycetota</taxon>
        <taxon>Actinomycetes</taxon>
        <taxon>Micrococcales</taxon>
        <taxon>Micrococcaceae</taxon>
        <taxon>Arthrobacter</taxon>
    </lineage>
</organism>
<sequence>MSTDLFDGDAFCDEGIQVEVALFVVIHHQRHTAREAAGVEGLLIGFRTSDGVNHHVCAVSLP</sequence>